<feature type="domain" description="Leucine-binding protein" evidence="5">
    <location>
        <begin position="53"/>
        <end position="361"/>
    </location>
</feature>
<dbReference type="PROSITE" id="PS51257">
    <property type="entry name" value="PROKAR_LIPOPROTEIN"/>
    <property type="match status" value="1"/>
</dbReference>
<gene>
    <name evidence="6" type="ORF">A2008_08445</name>
</gene>
<evidence type="ECO:0000256" key="3">
    <source>
        <dbReference type="ARBA" id="ARBA00022729"/>
    </source>
</evidence>
<dbReference type="PANTHER" id="PTHR30483">
    <property type="entry name" value="LEUCINE-SPECIFIC-BINDING PROTEIN"/>
    <property type="match status" value="1"/>
</dbReference>
<dbReference type="PRINTS" id="PR00337">
    <property type="entry name" value="LEUILEVALBP"/>
</dbReference>
<dbReference type="GO" id="GO:0006865">
    <property type="term" value="P:amino acid transport"/>
    <property type="evidence" value="ECO:0007669"/>
    <property type="project" value="UniProtKB-KW"/>
</dbReference>
<dbReference type="Proteomes" id="UP000178735">
    <property type="component" value="Unassembled WGS sequence"/>
</dbReference>
<comment type="similarity">
    <text evidence="1">Belongs to the leucine-binding protein family.</text>
</comment>
<dbReference type="InterPro" id="IPR028082">
    <property type="entry name" value="Peripla_BP_I"/>
</dbReference>
<dbReference type="InterPro" id="IPR051010">
    <property type="entry name" value="BCAA_transport"/>
</dbReference>
<dbReference type="InterPro" id="IPR000709">
    <property type="entry name" value="Leu_Ile_Val-bd"/>
</dbReference>
<evidence type="ECO:0000256" key="4">
    <source>
        <dbReference type="ARBA" id="ARBA00022970"/>
    </source>
</evidence>
<name>A0A1F7WM99_9BACT</name>
<dbReference type="Pfam" id="PF13458">
    <property type="entry name" value="Peripla_BP_6"/>
    <property type="match status" value="1"/>
</dbReference>
<accession>A0A1F7WM99</accession>
<dbReference type="STRING" id="1817813.A2008_08445"/>
<evidence type="ECO:0000313" key="6">
    <source>
        <dbReference type="EMBL" id="OGM03677.1"/>
    </source>
</evidence>
<evidence type="ECO:0000259" key="5">
    <source>
        <dbReference type="Pfam" id="PF13458"/>
    </source>
</evidence>
<dbReference type="SUPFAM" id="SSF53822">
    <property type="entry name" value="Periplasmic binding protein-like I"/>
    <property type="match status" value="1"/>
</dbReference>
<organism evidence="6 7">
    <name type="scientific">Candidatus Wallbacteria bacterium GWC2_49_35</name>
    <dbReference type="NCBI Taxonomy" id="1817813"/>
    <lineage>
        <taxon>Bacteria</taxon>
        <taxon>Candidatus Walliibacteriota</taxon>
    </lineage>
</organism>
<keyword evidence="3" id="KW-0732">Signal</keyword>
<evidence type="ECO:0000256" key="2">
    <source>
        <dbReference type="ARBA" id="ARBA00022448"/>
    </source>
</evidence>
<evidence type="ECO:0000256" key="1">
    <source>
        <dbReference type="ARBA" id="ARBA00010062"/>
    </source>
</evidence>
<keyword evidence="4" id="KW-0029">Amino-acid transport</keyword>
<reference evidence="6 7" key="1">
    <citation type="journal article" date="2016" name="Nat. Commun.">
        <title>Thousands of microbial genomes shed light on interconnected biogeochemical processes in an aquifer system.</title>
        <authorList>
            <person name="Anantharaman K."/>
            <person name="Brown C.T."/>
            <person name="Hug L.A."/>
            <person name="Sharon I."/>
            <person name="Castelle C.J."/>
            <person name="Probst A.J."/>
            <person name="Thomas B.C."/>
            <person name="Singh A."/>
            <person name="Wilkins M.J."/>
            <person name="Karaoz U."/>
            <person name="Brodie E.L."/>
            <person name="Williams K.H."/>
            <person name="Hubbard S.S."/>
            <person name="Banfield J.F."/>
        </authorList>
    </citation>
    <scope>NUCLEOTIDE SEQUENCE [LARGE SCALE GENOMIC DNA]</scope>
</reference>
<keyword evidence="2" id="KW-0813">Transport</keyword>
<protein>
    <recommendedName>
        <fullName evidence="5">Leucine-binding protein domain-containing protein</fullName>
    </recommendedName>
</protein>
<comment type="caution">
    <text evidence="6">The sequence shown here is derived from an EMBL/GenBank/DDBJ whole genome shotgun (WGS) entry which is preliminary data.</text>
</comment>
<sequence>MIKKYCFIIILTLSALILSGCFLKKSEAERRAERARASRGEISVGVAWPISAARDRFVEGVNLACDEINGSGGVLGRKIKLVIKDTEGSALNELKIVHELVEDPDILAFIGHRNSSSAAHAASMFQKYGILSMFTGVTSGSLTGRGRSLVFRNTGCEATMGARLAELASQKNYKKIAMIYTYTEHGRNLANAFEKRCDDYEINIVDRRGYFKDNDKFFDDILNTWQSLDFDAVCLIGDLPQIGTFIVKMRGCGIKTPIISSDGLASFDLKDCAGDSADGAVIVTPFHISDRNGPADEFMRGMKKKFNVDRVDQYSALGYDGLRFLAYAMNEAKSVVPAEVAAKIHSGLSWPGATGVQKFNSRGDIIDKEYDIVTFINGGFKFLQH</sequence>
<dbReference type="Gene3D" id="3.40.50.2300">
    <property type="match status" value="2"/>
</dbReference>
<dbReference type="PANTHER" id="PTHR30483:SF6">
    <property type="entry name" value="PERIPLASMIC BINDING PROTEIN OF ABC TRANSPORTER FOR NATURAL AMINO ACIDS"/>
    <property type="match status" value="1"/>
</dbReference>
<evidence type="ECO:0000313" key="7">
    <source>
        <dbReference type="Proteomes" id="UP000178735"/>
    </source>
</evidence>
<proteinExistence type="inferred from homology"/>
<dbReference type="InterPro" id="IPR028081">
    <property type="entry name" value="Leu-bd"/>
</dbReference>
<dbReference type="AlphaFoldDB" id="A0A1F7WM99"/>
<dbReference type="EMBL" id="MGFH01000158">
    <property type="protein sequence ID" value="OGM03677.1"/>
    <property type="molecule type" value="Genomic_DNA"/>
</dbReference>